<evidence type="ECO:0000313" key="2">
    <source>
        <dbReference type="Proteomes" id="UP001172684"/>
    </source>
</evidence>
<protein>
    <recommendedName>
        <fullName evidence="3">F5/8 type C domain-containing protein</fullName>
    </recommendedName>
</protein>
<keyword evidence="2" id="KW-1185">Reference proteome</keyword>
<organism evidence="1 2">
    <name type="scientific">Coniosporium apollinis</name>
    <dbReference type="NCBI Taxonomy" id="61459"/>
    <lineage>
        <taxon>Eukaryota</taxon>
        <taxon>Fungi</taxon>
        <taxon>Dikarya</taxon>
        <taxon>Ascomycota</taxon>
        <taxon>Pezizomycotina</taxon>
        <taxon>Dothideomycetes</taxon>
        <taxon>Dothideomycetes incertae sedis</taxon>
        <taxon>Coniosporium</taxon>
    </lineage>
</organism>
<dbReference type="EMBL" id="JAPDRL010000062">
    <property type="protein sequence ID" value="KAJ9660868.1"/>
    <property type="molecule type" value="Genomic_DNA"/>
</dbReference>
<gene>
    <name evidence="1" type="ORF">H2201_006760</name>
</gene>
<evidence type="ECO:0000313" key="1">
    <source>
        <dbReference type="EMBL" id="KAJ9660868.1"/>
    </source>
</evidence>
<proteinExistence type="predicted"/>
<dbReference type="Pfam" id="PF20328">
    <property type="entry name" value="DUF6623"/>
    <property type="match status" value="1"/>
</dbReference>
<name>A0ABQ9NL83_9PEZI</name>
<sequence length="153" mass="16587">MPKLHASWTHGNALAVESPENLNRVGHQGWGADMSVKAGKSSWFHIALPTPVIVDDVRTKLTKVFLLFNGEGGQIREVHVYDGSSKVQEFKQLFLTGEHRLALDGANTFNLATPHTVVWGIGITFSFTASIGFDSQIPPSRFILAAAGGDFIA</sequence>
<dbReference type="InterPro" id="IPR046731">
    <property type="entry name" value="DUF6623"/>
</dbReference>
<reference evidence="1" key="1">
    <citation type="submission" date="2022-10" db="EMBL/GenBank/DDBJ databases">
        <title>Culturing micro-colonial fungi from biological soil crusts in the Mojave desert and describing Neophaeococcomyces mojavensis, and introducing the new genera and species Taxawa tesnikishii.</title>
        <authorList>
            <person name="Kurbessoian T."/>
            <person name="Stajich J.E."/>
        </authorList>
    </citation>
    <scope>NUCLEOTIDE SEQUENCE</scope>
    <source>
        <strain evidence="1">TK_1</strain>
    </source>
</reference>
<evidence type="ECO:0008006" key="3">
    <source>
        <dbReference type="Google" id="ProtNLM"/>
    </source>
</evidence>
<accession>A0ABQ9NL83</accession>
<dbReference type="Proteomes" id="UP001172684">
    <property type="component" value="Unassembled WGS sequence"/>
</dbReference>
<comment type="caution">
    <text evidence="1">The sequence shown here is derived from an EMBL/GenBank/DDBJ whole genome shotgun (WGS) entry which is preliminary data.</text>
</comment>